<evidence type="ECO:0000313" key="6">
    <source>
        <dbReference type="EMBL" id="PLW35890.1"/>
    </source>
</evidence>
<name>A0A2N5UDV3_9BASI</name>
<dbReference type="Pfam" id="PF02816">
    <property type="entry name" value="Alpha_kinase"/>
    <property type="match status" value="1"/>
</dbReference>
<protein>
    <recommendedName>
        <fullName evidence="5">Alpha-type protein kinase domain-containing protein</fullName>
    </recommendedName>
</protein>
<evidence type="ECO:0000256" key="2">
    <source>
        <dbReference type="ARBA" id="ARBA00022679"/>
    </source>
</evidence>
<feature type="domain" description="Alpha-type protein kinase" evidence="5">
    <location>
        <begin position="528"/>
        <end position="577"/>
    </location>
</feature>
<gene>
    <name evidence="6" type="ORF">PCASD_12127</name>
</gene>
<dbReference type="GO" id="GO:0004674">
    <property type="term" value="F:protein serine/threonine kinase activity"/>
    <property type="evidence" value="ECO:0007669"/>
    <property type="project" value="UniProtKB-KW"/>
</dbReference>
<evidence type="ECO:0000313" key="7">
    <source>
        <dbReference type="Proteomes" id="UP000235392"/>
    </source>
</evidence>
<proteinExistence type="predicted"/>
<keyword evidence="3" id="KW-0418">Kinase</keyword>
<evidence type="ECO:0000256" key="4">
    <source>
        <dbReference type="SAM" id="MobiDB-lite"/>
    </source>
</evidence>
<keyword evidence="1" id="KW-0723">Serine/threonine-protein kinase</keyword>
<feature type="region of interest" description="Disordered" evidence="4">
    <location>
        <begin position="278"/>
        <end position="304"/>
    </location>
</feature>
<accession>A0A2N5UDV3</accession>
<comment type="caution">
    <text evidence="6">The sequence shown here is derived from an EMBL/GenBank/DDBJ whole genome shotgun (WGS) entry which is preliminary data.</text>
</comment>
<keyword evidence="2" id="KW-0808">Transferase</keyword>
<sequence length="630" mass="70275">MMSCVQCGSVPTVLSGFCQNCINNAALKQLTPVAPAPAVPRPPTQNLDVGLHTQITKREEAINIAQSLYSQAPTIFSFGRPVATPAGPIIVQSMPATTATMAPPSTTQTARLAIKQAISTKGAFPSENTSTKVQVKCGFEVRRFGKWLAKQAPMRQGAWVLLADKNSHQNLLDALCQCYKNKIELNIKNHNGRLFFGEQQFFFCRLGTRECYVSDQEGFVDHLQRHNFIDLLLDYNDFTDHSLKVEEEESIKFLEKTYSQKTTAKASSIWSGTAVTQDSQTSRTTTPSVMSTHPTVAQRSNSPSDFGTELPTCVLQRQAPAPHNKSNPIVIGSPDLASTNIDPKPPTAVIRSNPPWFANAILDPEDLDWNRSTLATHKTSKVIEAEIYDSGTIYPMVATYSLFRKNLKEDTYVTEPNYAMRTSAMARQFVATFAQEILSPKHNNNLTEALRILAGKIRIVNGFSVHQDVEYHPRHINTSYQANVDMIELPEGVEQGEEPDGNLEEPRRVFFFKEKIPGYQTLLLAKTKDYHLTDSSPACDLFLHAFQHWVYATTEGQLTFTDFKGYQPMISKPNLVKISWTPSDLKVTKSNSTGPEKFNPNSAATQFPEDQHELLDVVRRGQKIIVANPF</sequence>
<evidence type="ECO:0000256" key="1">
    <source>
        <dbReference type="ARBA" id="ARBA00022527"/>
    </source>
</evidence>
<dbReference type="GO" id="GO:0005524">
    <property type="term" value="F:ATP binding"/>
    <property type="evidence" value="ECO:0007669"/>
    <property type="project" value="InterPro"/>
</dbReference>
<evidence type="ECO:0000256" key="3">
    <source>
        <dbReference type="ARBA" id="ARBA00022777"/>
    </source>
</evidence>
<dbReference type="EMBL" id="PGCI01000169">
    <property type="protein sequence ID" value="PLW35890.1"/>
    <property type="molecule type" value="Genomic_DNA"/>
</dbReference>
<dbReference type="Proteomes" id="UP000235392">
    <property type="component" value="Unassembled WGS sequence"/>
</dbReference>
<reference evidence="6 7" key="1">
    <citation type="submission" date="2017-11" db="EMBL/GenBank/DDBJ databases">
        <title>De novo assembly and phasing of dikaryotic genomes from two isolates of Puccinia coronata f. sp. avenae, the causal agent of oat crown rust.</title>
        <authorList>
            <person name="Miller M.E."/>
            <person name="Zhang Y."/>
            <person name="Omidvar V."/>
            <person name="Sperschneider J."/>
            <person name="Schwessinger B."/>
            <person name="Raley C."/>
            <person name="Palmer J.M."/>
            <person name="Garnica D."/>
            <person name="Upadhyaya N."/>
            <person name="Rathjen J."/>
            <person name="Taylor J.M."/>
            <person name="Park R.F."/>
            <person name="Dodds P.N."/>
            <person name="Hirsch C.D."/>
            <person name="Kianian S.F."/>
            <person name="Figueroa M."/>
        </authorList>
    </citation>
    <scope>NUCLEOTIDE SEQUENCE [LARGE SCALE GENOMIC DNA]</scope>
    <source>
        <strain evidence="6">12SD80</strain>
    </source>
</reference>
<dbReference type="AlphaFoldDB" id="A0A2N5UDV3"/>
<evidence type="ECO:0000259" key="5">
    <source>
        <dbReference type="Pfam" id="PF02816"/>
    </source>
</evidence>
<organism evidence="6 7">
    <name type="scientific">Puccinia coronata f. sp. avenae</name>
    <dbReference type="NCBI Taxonomy" id="200324"/>
    <lineage>
        <taxon>Eukaryota</taxon>
        <taxon>Fungi</taxon>
        <taxon>Dikarya</taxon>
        <taxon>Basidiomycota</taxon>
        <taxon>Pucciniomycotina</taxon>
        <taxon>Pucciniomycetes</taxon>
        <taxon>Pucciniales</taxon>
        <taxon>Pucciniaceae</taxon>
        <taxon>Puccinia</taxon>
    </lineage>
</organism>
<dbReference type="InterPro" id="IPR004166">
    <property type="entry name" value="a-kinase_dom"/>
</dbReference>
<dbReference type="Gene3D" id="3.20.200.10">
    <property type="entry name" value="MHCK/EF2 kinase"/>
    <property type="match status" value="1"/>
</dbReference>